<name>A0ABV5NZE0_9ACTN</name>
<keyword evidence="1" id="KW-0560">Oxidoreductase</keyword>
<protein>
    <submittedName>
        <fullName evidence="2">Uncharacterized protein</fullName>
    </submittedName>
</protein>
<organism evidence="2 3">
    <name type="scientific">Nonomuraea salmonea</name>
    <dbReference type="NCBI Taxonomy" id="46181"/>
    <lineage>
        <taxon>Bacteria</taxon>
        <taxon>Bacillati</taxon>
        <taxon>Actinomycetota</taxon>
        <taxon>Actinomycetes</taxon>
        <taxon>Streptosporangiales</taxon>
        <taxon>Streptosporangiaceae</taxon>
        <taxon>Nonomuraea</taxon>
    </lineage>
</organism>
<reference evidence="2 3" key="1">
    <citation type="submission" date="2024-09" db="EMBL/GenBank/DDBJ databases">
        <authorList>
            <person name="Sun Q."/>
            <person name="Mori K."/>
        </authorList>
    </citation>
    <scope>NUCLEOTIDE SEQUENCE [LARGE SCALE GENOMIC DNA]</scope>
    <source>
        <strain evidence="2 3">JCM 3324</strain>
    </source>
</reference>
<evidence type="ECO:0000313" key="3">
    <source>
        <dbReference type="Proteomes" id="UP001589568"/>
    </source>
</evidence>
<gene>
    <name evidence="2" type="ORF">ACFFR3_39875</name>
</gene>
<evidence type="ECO:0000256" key="1">
    <source>
        <dbReference type="ARBA" id="ARBA00023002"/>
    </source>
</evidence>
<evidence type="ECO:0000313" key="2">
    <source>
        <dbReference type="EMBL" id="MFB9475685.1"/>
    </source>
</evidence>
<comment type="caution">
    <text evidence="2">The sequence shown here is derived from an EMBL/GenBank/DDBJ whole genome shotgun (WGS) entry which is preliminary data.</text>
</comment>
<dbReference type="InterPro" id="IPR016162">
    <property type="entry name" value="Ald_DH_N"/>
</dbReference>
<proteinExistence type="predicted"/>
<dbReference type="Proteomes" id="UP001589568">
    <property type="component" value="Unassembled WGS sequence"/>
</dbReference>
<dbReference type="InterPro" id="IPR016161">
    <property type="entry name" value="Ald_DH/histidinol_DH"/>
</dbReference>
<dbReference type="Gene3D" id="3.40.605.10">
    <property type="entry name" value="Aldehyde Dehydrogenase, Chain A, domain 1"/>
    <property type="match status" value="1"/>
</dbReference>
<accession>A0ABV5NZE0</accession>
<dbReference type="RefSeq" id="WP_364369264.1">
    <property type="nucleotide sequence ID" value="NZ_JBHMCF010000042.1"/>
</dbReference>
<keyword evidence="3" id="KW-1185">Reference proteome</keyword>
<sequence length="87" mass="9146">MDVLHLIAGRRVEGDGAEFAGTDPARPSEVVARGRFASVPEVDRAVAAARDLGTALRDVDRLEVGVQGRAARDFSPRTVTVHLGAPA</sequence>
<dbReference type="EMBL" id="JBHMCF010000042">
    <property type="protein sequence ID" value="MFB9475685.1"/>
    <property type="molecule type" value="Genomic_DNA"/>
</dbReference>
<dbReference type="SUPFAM" id="SSF53720">
    <property type="entry name" value="ALDH-like"/>
    <property type="match status" value="1"/>
</dbReference>